<dbReference type="InterPro" id="IPR043504">
    <property type="entry name" value="Peptidase_S1_PA_chymotrypsin"/>
</dbReference>
<feature type="signal peptide" evidence="5">
    <location>
        <begin position="1"/>
        <end position="22"/>
    </location>
</feature>
<dbReference type="Gene3D" id="2.40.10.10">
    <property type="entry name" value="Trypsin-like serine proteases"/>
    <property type="match status" value="2"/>
</dbReference>
<dbReference type="PANTHER" id="PTHR24276">
    <property type="entry name" value="POLYSERASE-RELATED"/>
    <property type="match status" value="1"/>
</dbReference>
<evidence type="ECO:0000256" key="4">
    <source>
        <dbReference type="ARBA" id="ARBA00023157"/>
    </source>
</evidence>
<dbReference type="PROSITE" id="PS50240">
    <property type="entry name" value="TRYPSIN_DOM"/>
    <property type="match status" value="1"/>
</dbReference>
<dbReference type="InterPro" id="IPR050430">
    <property type="entry name" value="Peptidase_S1"/>
</dbReference>
<feature type="chain" id="PRO_5027754626" evidence="5">
    <location>
        <begin position="23"/>
        <end position="257"/>
    </location>
</feature>
<dbReference type="GO" id="GO:0006508">
    <property type="term" value="P:proteolysis"/>
    <property type="evidence" value="ECO:0007669"/>
    <property type="project" value="UniProtKB-KW"/>
</dbReference>
<name>A0A6P9A5A9_THRPL</name>
<gene>
    <name evidence="8" type="primary">LOC117652332</name>
</gene>
<dbReference type="GeneID" id="117652332"/>
<keyword evidence="2" id="KW-0378">Hydrolase</keyword>
<keyword evidence="7" id="KW-1185">Reference proteome</keyword>
<evidence type="ECO:0000256" key="5">
    <source>
        <dbReference type="SAM" id="SignalP"/>
    </source>
</evidence>
<dbReference type="Pfam" id="PF00089">
    <property type="entry name" value="Trypsin"/>
    <property type="match status" value="1"/>
</dbReference>
<dbReference type="AlphaFoldDB" id="A0A6P9A5A9"/>
<dbReference type="PANTHER" id="PTHR24276:SF98">
    <property type="entry name" value="FI18310P1-RELATED"/>
    <property type="match status" value="1"/>
</dbReference>
<dbReference type="RefSeq" id="XP_034253057.1">
    <property type="nucleotide sequence ID" value="XM_034397166.1"/>
</dbReference>
<dbReference type="InterPro" id="IPR009003">
    <property type="entry name" value="Peptidase_S1_PA"/>
</dbReference>
<evidence type="ECO:0000256" key="2">
    <source>
        <dbReference type="ARBA" id="ARBA00022801"/>
    </source>
</evidence>
<dbReference type="FunFam" id="2.40.10.10:FF:000068">
    <property type="entry name" value="transmembrane protease serine 2"/>
    <property type="match status" value="1"/>
</dbReference>
<keyword evidence="5" id="KW-0732">Signal</keyword>
<protein>
    <submittedName>
        <fullName evidence="8">Trypsin 3A1-like isoform X2</fullName>
    </submittedName>
</protein>
<proteinExistence type="predicted"/>
<dbReference type="InterPro" id="IPR001254">
    <property type="entry name" value="Trypsin_dom"/>
</dbReference>
<dbReference type="PROSITE" id="PS51257">
    <property type="entry name" value="PROKAR_LIPOPROTEIN"/>
    <property type="match status" value="1"/>
</dbReference>
<keyword evidence="3" id="KW-0720">Serine protease</keyword>
<evidence type="ECO:0000256" key="3">
    <source>
        <dbReference type="ARBA" id="ARBA00022825"/>
    </source>
</evidence>
<evidence type="ECO:0000313" key="8">
    <source>
        <dbReference type="RefSeq" id="XP_034253057.1"/>
    </source>
</evidence>
<dbReference type="SUPFAM" id="SSF50494">
    <property type="entry name" value="Trypsin-like serine proteases"/>
    <property type="match status" value="1"/>
</dbReference>
<keyword evidence="4" id="KW-1015">Disulfide bond</keyword>
<dbReference type="CDD" id="cd00190">
    <property type="entry name" value="Tryp_SPc"/>
    <property type="match status" value="1"/>
</dbReference>
<sequence length="257" mass="27921">MWRPALPALLPLLLSACRPGGAVIGGQQTTIELHPHLVAIDFQGDMVCGGALLSPKTVITAASCFFATDFYSRMLTVRVGSQVRDGGGEAFEVADYEQHPDYNVYWGNHDALLLYLKDEVPFRAEVQPVALAAPSDGIAVGEKLVLAGYGDLYQDEVLPEGEQRQVQAATLAFFNQDLCDELYYFTPPVVNNRACAGGLTSDMCGTRDVGSPIVNWRGRLVGLAIQQRKTCGVPGLPTSFSNLAHPNLNQWVMEHIK</sequence>
<reference evidence="8" key="1">
    <citation type="submission" date="2025-08" db="UniProtKB">
        <authorList>
            <consortium name="RefSeq"/>
        </authorList>
    </citation>
    <scope>IDENTIFICATION</scope>
    <source>
        <tissue evidence="8">Total insect</tissue>
    </source>
</reference>
<accession>A0A6P9A5A9</accession>
<evidence type="ECO:0000259" key="6">
    <source>
        <dbReference type="PROSITE" id="PS50240"/>
    </source>
</evidence>
<feature type="domain" description="Peptidase S1" evidence="6">
    <location>
        <begin position="23"/>
        <end position="257"/>
    </location>
</feature>
<organism evidence="8">
    <name type="scientific">Thrips palmi</name>
    <name type="common">Melon thrips</name>
    <dbReference type="NCBI Taxonomy" id="161013"/>
    <lineage>
        <taxon>Eukaryota</taxon>
        <taxon>Metazoa</taxon>
        <taxon>Ecdysozoa</taxon>
        <taxon>Arthropoda</taxon>
        <taxon>Hexapoda</taxon>
        <taxon>Insecta</taxon>
        <taxon>Pterygota</taxon>
        <taxon>Neoptera</taxon>
        <taxon>Paraneoptera</taxon>
        <taxon>Thysanoptera</taxon>
        <taxon>Terebrantia</taxon>
        <taxon>Thripoidea</taxon>
        <taxon>Thripidae</taxon>
        <taxon>Thrips</taxon>
    </lineage>
</organism>
<evidence type="ECO:0000256" key="1">
    <source>
        <dbReference type="ARBA" id="ARBA00022670"/>
    </source>
</evidence>
<evidence type="ECO:0000313" key="7">
    <source>
        <dbReference type="Proteomes" id="UP000515158"/>
    </source>
</evidence>
<dbReference type="SMART" id="SM00020">
    <property type="entry name" value="Tryp_SPc"/>
    <property type="match status" value="1"/>
</dbReference>
<keyword evidence="1" id="KW-0645">Protease</keyword>
<dbReference type="GO" id="GO:0004252">
    <property type="term" value="F:serine-type endopeptidase activity"/>
    <property type="evidence" value="ECO:0007669"/>
    <property type="project" value="InterPro"/>
</dbReference>
<dbReference type="Proteomes" id="UP000515158">
    <property type="component" value="Unplaced"/>
</dbReference>